<evidence type="ECO:0000313" key="1">
    <source>
        <dbReference type="EMBL" id="QHL86035.1"/>
    </source>
</evidence>
<dbReference type="AlphaFoldDB" id="A0A6P1NW72"/>
<sequence length="278" mass="31291">MPSSPEILQYQFKGKVWRLLPNEQTGCFGVEVRDTQSLQVYFCLLQPGCPQLLLDHFQVEEKWWAGLAGFSEEILYLHGFDRQGTVGQPMGVTAVQMASQKVLFIQPTVLFEAQHGQNLYCSEAGERPKKVQVYEANTGQFLQALTEQEAVRLLEDGKKELAFKVDHSEIFTSSSSHYTDLTAFIAGHKGHVPVQEVEYLETDTCFILSYYVAQEVGLFDKFLVTYSLNGEALNEFCLVKDAERIGGPAFFVQSGFLFLLQHESVLVSVPLPVNVNFD</sequence>
<accession>A0A6P1NW72</accession>
<reference evidence="1 2" key="1">
    <citation type="submission" date="2020-01" db="EMBL/GenBank/DDBJ databases">
        <authorList>
            <person name="Kim M."/>
        </authorList>
    </citation>
    <scope>NUCLEOTIDE SEQUENCE [LARGE SCALE GENOMIC DNA]</scope>
    <source>
        <strain evidence="1 2">BT10</strain>
    </source>
</reference>
<keyword evidence="2" id="KW-1185">Reference proteome</keyword>
<name>A0A6P1NW72_9BACT</name>
<gene>
    <name evidence="1" type="ORF">GU926_00680</name>
</gene>
<dbReference type="KEGG" id="nib:GU926_00680"/>
<evidence type="ECO:0000313" key="2">
    <source>
        <dbReference type="Proteomes" id="UP000464214"/>
    </source>
</evidence>
<dbReference type="RefSeq" id="WP_160688045.1">
    <property type="nucleotide sequence ID" value="NZ_CP047897.1"/>
</dbReference>
<dbReference type="Proteomes" id="UP000464214">
    <property type="component" value="Chromosome"/>
</dbReference>
<dbReference type="Pfam" id="PF16248">
    <property type="entry name" value="DUF4905"/>
    <property type="match status" value="1"/>
</dbReference>
<proteinExistence type="predicted"/>
<dbReference type="EMBL" id="CP047897">
    <property type="protein sequence ID" value="QHL86035.1"/>
    <property type="molecule type" value="Genomic_DNA"/>
</dbReference>
<protein>
    <submittedName>
        <fullName evidence="1">DUF4905 domain-containing protein</fullName>
    </submittedName>
</protein>
<organism evidence="1 2">
    <name type="scientific">Nibribacter ruber</name>
    <dbReference type="NCBI Taxonomy" id="2698458"/>
    <lineage>
        <taxon>Bacteria</taxon>
        <taxon>Pseudomonadati</taxon>
        <taxon>Bacteroidota</taxon>
        <taxon>Cytophagia</taxon>
        <taxon>Cytophagales</taxon>
        <taxon>Hymenobacteraceae</taxon>
        <taxon>Nibribacter</taxon>
    </lineage>
</organism>
<dbReference type="InterPro" id="IPR032595">
    <property type="entry name" value="DUF4905"/>
</dbReference>